<evidence type="ECO:0000256" key="6">
    <source>
        <dbReference type="ARBA" id="ARBA00023002"/>
    </source>
</evidence>
<dbReference type="Pfam" id="PF00763">
    <property type="entry name" value="THF_DHG_CYH"/>
    <property type="match status" value="1"/>
</dbReference>
<dbReference type="InterPro" id="IPR000672">
    <property type="entry name" value="THF_DH/CycHdrlase"/>
</dbReference>
<dbReference type="GO" id="GO:0004488">
    <property type="term" value="F:methylenetetrahydrofolate dehydrogenase (NADP+) activity"/>
    <property type="evidence" value="ECO:0007669"/>
    <property type="project" value="InterPro"/>
</dbReference>
<dbReference type="PANTHER" id="PTHR48099:SF5">
    <property type="entry name" value="C-1-TETRAHYDROFOLATE SYNTHASE, CYTOPLASMIC"/>
    <property type="match status" value="1"/>
</dbReference>
<keyword evidence="6" id="KW-0560">Oxidoreductase</keyword>
<dbReference type="InterPro" id="IPR020630">
    <property type="entry name" value="THF_DH/CycHdrlase_cat_dom"/>
</dbReference>
<dbReference type="Pfam" id="PF02882">
    <property type="entry name" value="THF_DHG_CYH_C"/>
    <property type="match status" value="1"/>
</dbReference>
<dbReference type="PRINTS" id="PR00085">
    <property type="entry name" value="THFDHDRGNASE"/>
</dbReference>
<keyword evidence="2" id="KW-0554">One-carbon metabolism</keyword>
<organism evidence="11 12">
    <name type="scientific">Candidatus Liptonbacteria bacterium GWC1_60_9</name>
    <dbReference type="NCBI Taxonomy" id="1798645"/>
    <lineage>
        <taxon>Bacteria</taxon>
        <taxon>Candidatus Liptoniibacteriota</taxon>
    </lineage>
</organism>
<dbReference type="Proteomes" id="UP000176349">
    <property type="component" value="Unassembled WGS sequence"/>
</dbReference>
<name>A0A1G2C7I5_9BACT</name>
<dbReference type="InterPro" id="IPR036291">
    <property type="entry name" value="NAD(P)-bd_dom_sf"/>
</dbReference>
<keyword evidence="8" id="KW-0511">Multifunctional enzyme</keyword>
<keyword evidence="7" id="KW-0486">Methionine biosynthesis</keyword>
<dbReference type="SUPFAM" id="SSF51735">
    <property type="entry name" value="NAD(P)-binding Rossmann-fold domains"/>
    <property type="match status" value="1"/>
</dbReference>
<dbReference type="AlphaFoldDB" id="A0A1G2C7I5"/>
<evidence type="ECO:0000256" key="3">
    <source>
        <dbReference type="ARBA" id="ARBA00022755"/>
    </source>
</evidence>
<dbReference type="GO" id="GO:0035999">
    <property type="term" value="P:tetrahydrofolate interconversion"/>
    <property type="evidence" value="ECO:0007669"/>
    <property type="project" value="TreeGrafter"/>
</dbReference>
<evidence type="ECO:0000256" key="1">
    <source>
        <dbReference type="ARBA" id="ARBA00004777"/>
    </source>
</evidence>
<feature type="domain" description="Tetrahydrofolate dehydrogenase/cyclohydrolase NAD(P)-binding" evidence="10">
    <location>
        <begin position="134"/>
        <end position="257"/>
    </location>
</feature>
<dbReference type="GO" id="GO:0004477">
    <property type="term" value="F:methenyltetrahydrofolate cyclohydrolase activity"/>
    <property type="evidence" value="ECO:0007669"/>
    <property type="project" value="TreeGrafter"/>
</dbReference>
<keyword evidence="3" id="KW-0658">Purine biosynthesis</keyword>
<evidence type="ECO:0000259" key="10">
    <source>
        <dbReference type="Pfam" id="PF02882"/>
    </source>
</evidence>
<keyword evidence="7" id="KW-0028">Amino-acid biosynthesis</keyword>
<evidence type="ECO:0000313" key="12">
    <source>
        <dbReference type="Proteomes" id="UP000176349"/>
    </source>
</evidence>
<sequence>MLINGKKIAQELCTMLRTLPTPERSVAAVLVGEDPSSKTFVRQKKLVADSLGIHFFMHELPPESGTDESVAAVRELAADEKVGGIIVQLPLPQHVDRSAVLAAIPPEKDVDCLTPRNFLAFERGGALMPPAAGALEAIVEVLDIHLSSVRAAVVGRGLLVGMPAVIFLKRRAKSVEVLGRADDLKKRLLTADLIVSGTGEMNLIRVDYVRAGAVVVDFGYPHDADFEAIDKKGGSVTPTPGGTGPIVVAKLFENFYRLQGLFPPGKK</sequence>
<comment type="pathway">
    <text evidence="1">One-carbon metabolism; tetrahydrofolate interconversion.</text>
</comment>
<dbReference type="GO" id="GO:0009086">
    <property type="term" value="P:methionine biosynthetic process"/>
    <property type="evidence" value="ECO:0007669"/>
    <property type="project" value="UniProtKB-KW"/>
</dbReference>
<evidence type="ECO:0000256" key="5">
    <source>
        <dbReference type="ARBA" id="ARBA00022857"/>
    </source>
</evidence>
<feature type="domain" description="Tetrahydrofolate dehydrogenase/cyclohydrolase catalytic" evidence="9">
    <location>
        <begin position="3"/>
        <end position="111"/>
    </location>
</feature>
<dbReference type="InterPro" id="IPR020631">
    <property type="entry name" value="THF_DH/CycHdrlase_NAD-bd_dom"/>
</dbReference>
<dbReference type="EMBL" id="MHKV01000013">
    <property type="protein sequence ID" value="OGY97372.1"/>
    <property type="molecule type" value="Genomic_DNA"/>
</dbReference>
<comment type="caution">
    <text evidence="11">The sequence shown here is derived from an EMBL/GenBank/DDBJ whole genome shotgun (WGS) entry which is preliminary data.</text>
</comment>
<accession>A0A1G2C7I5</accession>
<dbReference type="PANTHER" id="PTHR48099">
    <property type="entry name" value="C-1-TETRAHYDROFOLATE SYNTHASE, CYTOPLASMIC-RELATED"/>
    <property type="match status" value="1"/>
</dbReference>
<protein>
    <recommendedName>
        <fullName evidence="13">Methenyltetrahydrofolate cyclohydrolase</fullName>
    </recommendedName>
</protein>
<dbReference type="InterPro" id="IPR046346">
    <property type="entry name" value="Aminoacid_DH-like_N_sf"/>
</dbReference>
<dbReference type="GO" id="GO:0005829">
    <property type="term" value="C:cytosol"/>
    <property type="evidence" value="ECO:0007669"/>
    <property type="project" value="TreeGrafter"/>
</dbReference>
<proteinExistence type="predicted"/>
<reference evidence="11 12" key="1">
    <citation type="journal article" date="2016" name="Nat. Commun.">
        <title>Thousands of microbial genomes shed light on interconnected biogeochemical processes in an aquifer system.</title>
        <authorList>
            <person name="Anantharaman K."/>
            <person name="Brown C.T."/>
            <person name="Hug L.A."/>
            <person name="Sharon I."/>
            <person name="Castelle C.J."/>
            <person name="Probst A.J."/>
            <person name="Thomas B.C."/>
            <person name="Singh A."/>
            <person name="Wilkins M.J."/>
            <person name="Karaoz U."/>
            <person name="Brodie E.L."/>
            <person name="Williams K.H."/>
            <person name="Hubbard S.S."/>
            <person name="Banfield J.F."/>
        </authorList>
    </citation>
    <scope>NUCLEOTIDE SEQUENCE [LARGE SCALE GENOMIC DNA]</scope>
</reference>
<dbReference type="SUPFAM" id="SSF53223">
    <property type="entry name" value="Aminoacid dehydrogenase-like, N-terminal domain"/>
    <property type="match status" value="1"/>
</dbReference>
<evidence type="ECO:0000256" key="8">
    <source>
        <dbReference type="ARBA" id="ARBA00023268"/>
    </source>
</evidence>
<evidence type="ECO:0000256" key="4">
    <source>
        <dbReference type="ARBA" id="ARBA00022801"/>
    </source>
</evidence>
<evidence type="ECO:0000259" key="9">
    <source>
        <dbReference type="Pfam" id="PF00763"/>
    </source>
</evidence>
<dbReference type="GO" id="GO:0006164">
    <property type="term" value="P:purine nucleotide biosynthetic process"/>
    <property type="evidence" value="ECO:0007669"/>
    <property type="project" value="UniProtKB-KW"/>
</dbReference>
<evidence type="ECO:0000256" key="7">
    <source>
        <dbReference type="ARBA" id="ARBA00023167"/>
    </source>
</evidence>
<dbReference type="Gene3D" id="3.40.50.10860">
    <property type="entry name" value="Leucine Dehydrogenase, chain A, domain 1"/>
    <property type="match status" value="1"/>
</dbReference>
<keyword evidence="5" id="KW-0521">NADP</keyword>
<evidence type="ECO:0000256" key="2">
    <source>
        <dbReference type="ARBA" id="ARBA00022563"/>
    </source>
</evidence>
<keyword evidence="4" id="KW-0378">Hydrolase</keyword>
<evidence type="ECO:0000313" key="11">
    <source>
        <dbReference type="EMBL" id="OGY97372.1"/>
    </source>
</evidence>
<dbReference type="Gene3D" id="3.40.50.720">
    <property type="entry name" value="NAD(P)-binding Rossmann-like Domain"/>
    <property type="match status" value="1"/>
</dbReference>
<evidence type="ECO:0008006" key="13">
    <source>
        <dbReference type="Google" id="ProtNLM"/>
    </source>
</evidence>
<gene>
    <name evidence="11" type="ORF">A2128_01810</name>
</gene>